<dbReference type="InParanoid" id="G8JNI3"/>
<sequence length="304" mass="34420">MTGHFTKDEKGLIDPRVVAKEFTIIERGIQARIDSSADIEGIREDITRLSWEVKEVADQLSSYDKEKYTGRIDLLLKGAKSLQAKVNTERTRKRFQFRRKPKNTDKLLDYGSKNVETPGETALASSNTCYTGNAPLLSDQNATITNNVCIILDGKTSHYTNFRNCRLLANEDTPFMSSFALTMQHFEFSVIHFDPIPFQQGSIFVENCTNCTIFLNCTVGSNIQIRLHALTACRLYVNHANDHGQRQNVILEQCKACVFDQSVKDSLTIQDFSNLGLSGQGTDSFTFDKWISDYVKQFKLMHGM</sequence>
<dbReference type="EMBL" id="CP002498">
    <property type="protein sequence ID" value="AET37899.1"/>
    <property type="molecule type" value="Genomic_DNA"/>
</dbReference>
<evidence type="ECO:0000313" key="2">
    <source>
        <dbReference type="Proteomes" id="UP000006790"/>
    </source>
</evidence>
<reference evidence="2" key="1">
    <citation type="journal article" date="2012" name="G3 (Bethesda)">
        <title>Pichia sorbitophila, an interspecies yeast hybrid reveals early steps of genome resolution following polyploidization.</title>
        <authorList>
            <person name="Leh Louis V."/>
            <person name="Despons L."/>
            <person name="Friedrich A."/>
            <person name="Martin T."/>
            <person name="Durrens P."/>
            <person name="Casaregola S."/>
            <person name="Neuveglise C."/>
            <person name="Fairhead C."/>
            <person name="Marck C."/>
            <person name="Cruz J.A."/>
            <person name="Straub M.L."/>
            <person name="Kugler V."/>
            <person name="Sacerdot C."/>
            <person name="Uzunov Z."/>
            <person name="Thierry A."/>
            <person name="Weiss S."/>
            <person name="Bleykasten C."/>
            <person name="De Montigny J."/>
            <person name="Jacques N."/>
            <person name="Jung P."/>
            <person name="Lemaire M."/>
            <person name="Mallet S."/>
            <person name="Morel G."/>
            <person name="Richard G.F."/>
            <person name="Sarkar A."/>
            <person name="Savel G."/>
            <person name="Schacherer J."/>
            <person name="Seret M.L."/>
            <person name="Talla E."/>
            <person name="Samson G."/>
            <person name="Jubin C."/>
            <person name="Poulain J."/>
            <person name="Vacherie B."/>
            <person name="Barbe V."/>
            <person name="Pelletier E."/>
            <person name="Sherman D.J."/>
            <person name="Westhof E."/>
            <person name="Weissenbach J."/>
            <person name="Baret P.V."/>
            <person name="Wincker P."/>
            <person name="Gaillardin C."/>
            <person name="Dujon B."/>
            <person name="Souciet J.L."/>
        </authorList>
    </citation>
    <scope>NUCLEOTIDE SEQUENCE [LARGE SCALE GENOMIC DNA]</scope>
    <source>
        <strain evidence="2">CBS 270.75 / DBVPG 7215 / KCTC 17166 / NRRL Y-17582</strain>
    </source>
</reference>
<dbReference type="GO" id="GO:0007021">
    <property type="term" value="P:tubulin complex assembly"/>
    <property type="evidence" value="ECO:0007669"/>
    <property type="project" value="TreeGrafter"/>
</dbReference>
<evidence type="ECO:0008006" key="3">
    <source>
        <dbReference type="Google" id="ProtNLM"/>
    </source>
</evidence>
<dbReference type="PANTHER" id="PTHR15139:SF0">
    <property type="entry name" value="TUBULIN-SPECIFIC CHAPERONE C"/>
    <property type="match status" value="1"/>
</dbReference>
<protein>
    <recommendedName>
        <fullName evidence="3">Tubulin-folding cofactor C</fullName>
    </recommendedName>
</protein>
<dbReference type="PANTHER" id="PTHR15139">
    <property type="entry name" value="TUBULIN FOLDING COFACTOR C"/>
    <property type="match status" value="1"/>
</dbReference>
<dbReference type="InterPro" id="IPR027684">
    <property type="entry name" value="TBCC"/>
</dbReference>
<dbReference type="OMA" id="RIVMERC"/>
<dbReference type="eggNOG" id="ENOG502S4TX">
    <property type="taxonomic scope" value="Eukaryota"/>
</dbReference>
<dbReference type="KEGG" id="erc:Ecym_2147"/>
<dbReference type="FunCoup" id="G8JNI3">
    <property type="interactions" value="51"/>
</dbReference>
<proteinExistence type="predicted"/>
<dbReference type="InterPro" id="IPR016098">
    <property type="entry name" value="CAP/MinC_C"/>
</dbReference>
<accession>G8JNI3</accession>
<dbReference type="AlphaFoldDB" id="G8JNI3"/>
<keyword evidence="2" id="KW-1185">Reference proteome</keyword>
<dbReference type="GO" id="GO:0007023">
    <property type="term" value="P:post-chaperonin tubulin folding pathway"/>
    <property type="evidence" value="ECO:0007669"/>
    <property type="project" value="InterPro"/>
</dbReference>
<evidence type="ECO:0000313" key="1">
    <source>
        <dbReference type="EMBL" id="AET37899.1"/>
    </source>
</evidence>
<dbReference type="GeneID" id="11470520"/>
<dbReference type="STRING" id="931890.G8JNI3"/>
<dbReference type="RefSeq" id="XP_003644716.1">
    <property type="nucleotide sequence ID" value="XM_003644668.1"/>
</dbReference>
<dbReference type="HOGENOM" id="CLU_095426_0_0_1"/>
<gene>
    <name evidence="1" type="ordered locus">Ecym_2147</name>
</gene>
<name>G8JNI3_ERECY</name>
<organism evidence="1 2">
    <name type="scientific">Eremothecium cymbalariae (strain CBS 270.75 / DBVPG 7215 / KCTC 17166 / NRRL Y-17582)</name>
    <name type="common">Yeast</name>
    <dbReference type="NCBI Taxonomy" id="931890"/>
    <lineage>
        <taxon>Eukaryota</taxon>
        <taxon>Fungi</taxon>
        <taxon>Dikarya</taxon>
        <taxon>Ascomycota</taxon>
        <taxon>Saccharomycotina</taxon>
        <taxon>Saccharomycetes</taxon>
        <taxon>Saccharomycetales</taxon>
        <taxon>Saccharomycetaceae</taxon>
        <taxon>Eremothecium</taxon>
    </lineage>
</organism>
<dbReference type="Gene3D" id="2.160.20.70">
    <property type="match status" value="1"/>
</dbReference>
<dbReference type="OrthoDB" id="4035763at2759"/>
<dbReference type="Proteomes" id="UP000006790">
    <property type="component" value="Chromosome 2"/>
</dbReference>
<dbReference type="GO" id="GO:0005737">
    <property type="term" value="C:cytoplasm"/>
    <property type="evidence" value="ECO:0007669"/>
    <property type="project" value="TreeGrafter"/>
</dbReference>